<organism evidence="1 2">
    <name type="scientific">Flavobacterium branchiophilum (strain FL-15)</name>
    <dbReference type="NCBI Taxonomy" id="1034807"/>
    <lineage>
        <taxon>Bacteria</taxon>
        <taxon>Pseudomonadati</taxon>
        <taxon>Bacteroidota</taxon>
        <taxon>Flavobacteriia</taxon>
        <taxon>Flavobacteriales</taxon>
        <taxon>Flavobacteriaceae</taxon>
        <taxon>Flavobacterium</taxon>
    </lineage>
</organism>
<evidence type="ECO:0000313" key="1">
    <source>
        <dbReference type="EMBL" id="CCB70327.1"/>
    </source>
</evidence>
<name>G2Z047_FLABF</name>
<dbReference type="eggNOG" id="ENOG502ZY5H">
    <property type="taxonomic scope" value="Bacteria"/>
</dbReference>
<dbReference type="RefSeq" id="WP_014084789.1">
    <property type="nucleotide sequence ID" value="NC_016001.1"/>
</dbReference>
<reference evidence="1 2" key="1">
    <citation type="journal article" date="2011" name="Appl. Environ. Microbiol.">
        <title>Complete genome sequence of the fish pathogen Flavobacterium branchiophilum.</title>
        <authorList>
            <consortium name="1:IP"/>
            <consortium name="Microbial Evolutionary Genomics,F-75015 Paris"/>
            <consortium name="France 2:CNRS"/>
            <consortium name="URA2171"/>
            <consortium name="F-75015 Paris,France 3:Unite de Virologie et Immunologie Mol."/>
            <consortium name="INRA,78352 Jouy en Josas Cedex"/>
            <consortium name="France. 4:Unite de Mathemathique"/>
            <consortium name="Informatique et Genome,INRA"/>
            <consortium name="78352 Jouy en Josas Cedex"/>
            <consortium name="France. 5:CEA/Genoscope"/>
            <consortium name="Evry"/>
            <consortium name="France"/>
            <person name="Touchon M."/>
            <person name="Barbier P."/>
            <person name="Bernardet J.F."/>
            <person name="Loux V."/>
            <person name="Vacherie B."/>
            <person name="Barbe V."/>
            <person name="Rocha E.P."/>
            <person name="Duchaud E."/>
        </authorList>
    </citation>
    <scope>NUCLEOTIDE SEQUENCE [LARGE SCALE GENOMIC DNA]</scope>
    <source>
        <strain evidence="1 2">FL-15</strain>
    </source>
</reference>
<dbReference type="KEGG" id="fbr:FBFL15_2307"/>
<dbReference type="EMBL" id="FQ859183">
    <property type="protein sequence ID" value="CCB70327.1"/>
    <property type="molecule type" value="Genomic_DNA"/>
</dbReference>
<dbReference type="Proteomes" id="UP000009186">
    <property type="component" value="Chromosome"/>
</dbReference>
<protein>
    <recommendedName>
        <fullName evidence="3">PH domain-containing protein</fullName>
    </recommendedName>
</protein>
<sequence>MKKSTYLYSFIMEYDDGSYISQVEATNEREAMISWLENLDITTIDNFSLNDKIRLIEENFIEENPILISGCKNIWCFGLRIKKNKALALVNMIKTLK</sequence>
<keyword evidence="2" id="KW-1185">Reference proteome</keyword>
<accession>G2Z047</accession>
<dbReference type="AlphaFoldDB" id="G2Z047"/>
<gene>
    <name evidence="1" type="ordered locus">FBFL15_2307</name>
</gene>
<dbReference type="HOGENOM" id="CLU_176064_0_0_10"/>
<evidence type="ECO:0008006" key="3">
    <source>
        <dbReference type="Google" id="ProtNLM"/>
    </source>
</evidence>
<proteinExistence type="predicted"/>
<evidence type="ECO:0000313" key="2">
    <source>
        <dbReference type="Proteomes" id="UP000009186"/>
    </source>
</evidence>